<reference evidence="2" key="2">
    <citation type="submission" date="2020-09" db="EMBL/GenBank/DDBJ databases">
        <authorList>
            <person name="Sun Q."/>
            <person name="Ohkuma M."/>
        </authorList>
    </citation>
    <scope>NUCLEOTIDE SEQUENCE</scope>
    <source>
        <strain evidence="2">JCM 4654</strain>
    </source>
</reference>
<dbReference type="Gene3D" id="3.40.630.30">
    <property type="match status" value="1"/>
</dbReference>
<feature type="region of interest" description="Disordered" evidence="1">
    <location>
        <begin position="85"/>
        <end position="110"/>
    </location>
</feature>
<feature type="compositionally biased region" description="Polar residues" evidence="1">
    <location>
        <begin position="87"/>
        <end position="97"/>
    </location>
</feature>
<name>A0A918Y772_9ACTN</name>
<dbReference type="RefSeq" id="WP_190179834.1">
    <property type="nucleotide sequence ID" value="NZ_BMVF01000013.1"/>
</dbReference>
<dbReference type="Proteomes" id="UP000608955">
    <property type="component" value="Unassembled WGS sequence"/>
</dbReference>
<comment type="caution">
    <text evidence="2">The sequence shown here is derived from an EMBL/GenBank/DDBJ whole genome shotgun (WGS) entry which is preliminary data.</text>
</comment>
<reference evidence="2" key="1">
    <citation type="journal article" date="2014" name="Int. J. Syst. Evol. Microbiol.">
        <title>Complete genome sequence of Corynebacterium casei LMG S-19264T (=DSM 44701T), isolated from a smear-ripened cheese.</title>
        <authorList>
            <consortium name="US DOE Joint Genome Institute (JGI-PGF)"/>
            <person name="Walter F."/>
            <person name="Albersmeier A."/>
            <person name="Kalinowski J."/>
            <person name="Ruckert C."/>
        </authorList>
    </citation>
    <scope>NUCLEOTIDE SEQUENCE</scope>
    <source>
        <strain evidence="2">JCM 4654</strain>
    </source>
</reference>
<evidence type="ECO:0000256" key="1">
    <source>
        <dbReference type="SAM" id="MobiDB-lite"/>
    </source>
</evidence>
<sequence>MAEAVGAHAAGGSVERAAVRIRAGLSVDAAAVEHGVALSAGRHQQLAGVSEIVGVGTLPSARHRGLALGVTAALVADARWWERKPSSCRQVTTTSRESTLDWASAGPERR</sequence>
<proteinExistence type="predicted"/>
<organism evidence="2 3">
    <name type="scientific">Streptomyces naganishii JCM 4654</name>
    <dbReference type="NCBI Taxonomy" id="1306179"/>
    <lineage>
        <taxon>Bacteria</taxon>
        <taxon>Bacillati</taxon>
        <taxon>Actinomycetota</taxon>
        <taxon>Actinomycetes</taxon>
        <taxon>Kitasatosporales</taxon>
        <taxon>Streptomycetaceae</taxon>
        <taxon>Streptomyces</taxon>
    </lineage>
</organism>
<evidence type="ECO:0000313" key="2">
    <source>
        <dbReference type="EMBL" id="GHD92843.1"/>
    </source>
</evidence>
<evidence type="ECO:0000313" key="3">
    <source>
        <dbReference type="Proteomes" id="UP000608955"/>
    </source>
</evidence>
<accession>A0A918Y772</accession>
<dbReference type="EMBL" id="BMVF01000013">
    <property type="protein sequence ID" value="GHD92843.1"/>
    <property type="molecule type" value="Genomic_DNA"/>
</dbReference>
<gene>
    <name evidence="2" type="ORF">GCM10010508_47280</name>
</gene>
<protein>
    <submittedName>
        <fullName evidence="2">Uncharacterized protein</fullName>
    </submittedName>
</protein>
<keyword evidence="3" id="KW-1185">Reference proteome</keyword>
<dbReference type="AlphaFoldDB" id="A0A918Y772"/>